<dbReference type="InterPro" id="IPR035903">
    <property type="entry name" value="HesB-like_dom_sf"/>
</dbReference>
<keyword evidence="3" id="KW-1185">Reference proteome</keyword>
<dbReference type="RefSeq" id="WP_343836290.1">
    <property type="nucleotide sequence ID" value="NZ_BAAADO010000001.1"/>
</dbReference>
<evidence type="ECO:0000259" key="1">
    <source>
        <dbReference type="Pfam" id="PF01521"/>
    </source>
</evidence>
<dbReference type="Gene3D" id="2.60.300.12">
    <property type="entry name" value="HesB-like domain"/>
    <property type="match status" value="1"/>
</dbReference>
<comment type="caution">
    <text evidence="2">The sequence shown here is derived from an EMBL/GenBank/DDBJ whole genome shotgun (WGS) entry which is preliminary data.</text>
</comment>
<gene>
    <name evidence="2" type="ORF">GCM10008986_00660</name>
</gene>
<name>A0ABN1AMF2_9BACI</name>
<proteinExistence type="predicted"/>
<accession>A0ABN1AMF2</accession>
<dbReference type="Proteomes" id="UP001500880">
    <property type="component" value="Unassembled WGS sequence"/>
</dbReference>
<evidence type="ECO:0000313" key="2">
    <source>
        <dbReference type="EMBL" id="GAA0480035.1"/>
    </source>
</evidence>
<feature type="domain" description="Core" evidence="1">
    <location>
        <begin position="1"/>
        <end position="99"/>
    </location>
</feature>
<evidence type="ECO:0000313" key="3">
    <source>
        <dbReference type="Proteomes" id="UP001500880"/>
    </source>
</evidence>
<dbReference type="SUPFAM" id="SSF89360">
    <property type="entry name" value="HesB-like domain"/>
    <property type="match status" value="1"/>
</dbReference>
<reference evidence="2 3" key="1">
    <citation type="journal article" date="2019" name="Int. J. Syst. Evol. Microbiol.">
        <title>The Global Catalogue of Microorganisms (GCM) 10K type strain sequencing project: providing services to taxonomists for standard genome sequencing and annotation.</title>
        <authorList>
            <consortium name="The Broad Institute Genomics Platform"/>
            <consortium name="The Broad Institute Genome Sequencing Center for Infectious Disease"/>
            <person name="Wu L."/>
            <person name="Ma J."/>
        </authorList>
    </citation>
    <scope>NUCLEOTIDE SEQUENCE [LARGE SCALE GENOMIC DNA]</scope>
    <source>
        <strain evidence="2 3">JCM 12389</strain>
    </source>
</reference>
<sequence>MELKITPSAEMVLKELNKKGDPYLLLWYDTDDCGCGVNGLPMISFVGEVNSTYQEVDSNVYPTYINRQQAVFFHPKLKLDVVNNGTFRLSSPEGILNPFISASKVKSMDLNEG</sequence>
<organism evidence="2 3">
    <name type="scientific">Salinibacillus aidingensis</name>
    <dbReference type="NCBI Taxonomy" id="237684"/>
    <lineage>
        <taxon>Bacteria</taxon>
        <taxon>Bacillati</taxon>
        <taxon>Bacillota</taxon>
        <taxon>Bacilli</taxon>
        <taxon>Bacillales</taxon>
        <taxon>Bacillaceae</taxon>
        <taxon>Salinibacillus</taxon>
    </lineage>
</organism>
<dbReference type="InterPro" id="IPR000361">
    <property type="entry name" value="ATAP_core_dom"/>
</dbReference>
<dbReference type="EMBL" id="BAAADO010000001">
    <property type="protein sequence ID" value="GAA0480035.1"/>
    <property type="molecule type" value="Genomic_DNA"/>
</dbReference>
<protein>
    <recommendedName>
        <fullName evidence="1">Core domain-containing protein</fullName>
    </recommendedName>
</protein>
<dbReference type="Pfam" id="PF01521">
    <property type="entry name" value="Fe-S_biosyn"/>
    <property type="match status" value="1"/>
</dbReference>